<name>A0ABX1G7G1_9MICC</name>
<accession>A0ABX1G7G1</accession>
<evidence type="ECO:0000313" key="2">
    <source>
        <dbReference type="EMBL" id="NKG22207.1"/>
    </source>
</evidence>
<comment type="caution">
    <text evidence="2">The sequence shown here is derived from an EMBL/GenBank/DDBJ whole genome shotgun (WGS) entry which is preliminary data.</text>
</comment>
<reference evidence="2 3" key="1">
    <citation type="submission" date="2020-04" db="EMBL/GenBank/DDBJ databases">
        <title>Paeniglutamicibacter sp. ANT13_2, a novel actinomycete isolated from sediment in Antarctica.</title>
        <authorList>
            <person name="Sakdapetsiri C."/>
            <person name="Pinyakong O."/>
        </authorList>
    </citation>
    <scope>NUCLEOTIDE SEQUENCE [LARGE SCALE GENOMIC DNA]</scope>
    <source>
        <strain evidence="2 3">ANT13_2</strain>
    </source>
</reference>
<dbReference type="RefSeq" id="WP_168152998.1">
    <property type="nucleotide sequence ID" value="NZ_JAAWVT010000009.1"/>
</dbReference>
<organism evidence="2 3">
    <name type="scientific">Paeniglutamicibacter terrestris</name>
    <dbReference type="NCBI Taxonomy" id="2723403"/>
    <lineage>
        <taxon>Bacteria</taxon>
        <taxon>Bacillati</taxon>
        <taxon>Actinomycetota</taxon>
        <taxon>Actinomycetes</taxon>
        <taxon>Micrococcales</taxon>
        <taxon>Micrococcaceae</taxon>
        <taxon>Paeniglutamicibacter</taxon>
    </lineage>
</organism>
<evidence type="ECO:0000313" key="3">
    <source>
        <dbReference type="Proteomes" id="UP000746595"/>
    </source>
</evidence>
<gene>
    <name evidence="2" type="ORF">HED64_16030</name>
</gene>
<sequence length="71" mass="8006">MLFIRVRDPKTRHEFDVPETSKRLASGFYVAIKSDKYPPAIKPRKPKHFVASKGVTPKPSVAAEKKEADIV</sequence>
<dbReference type="EMBL" id="JAAWVT010000009">
    <property type="protein sequence ID" value="NKG22207.1"/>
    <property type="molecule type" value="Genomic_DNA"/>
</dbReference>
<protein>
    <submittedName>
        <fullName evidence="2">Uncharacterized protein</fullName>
    </submittedName>
</protein>
<feature type="region of interest" description="Disordered" evidence="1">
    <location>
        <begin position="43"/>
        <end position="71"/>
    </location>
</feature>
<evidence type="ECO:0000256" key="1">
    <source>
        <dbReference type="SAM" id="MobiDB-lite"/>
    </source>
</evidence>
<keyword evidence="3" id="KW-1185">Reference proteome</keyword>
<proteinExistence type="predicted"/>
<dbReference type="Proteomes" id="UP000746595">
    <property type="component" value="Unassembled WGS sequence"/>
</dbReference>